<reference evidence="2" key="1">
    <citation type="journal article" date="2010" name="PLoS Negl. Trop. Dis.">
        <title>The genome sequence of Trypanosoma brucei gambiense, causative agent of chronic human african trypanosomiasis.</title>
        <authorList>
            <person name="Jackson A.P."/>
            <person name="Sanders M."/>
            <person name="Berry A."/>
            <person name="McQuillan J."/>
            <person name="Aslett M.A."/>
            <person name="Quail M.A."/>
            <person name="Chukualim B."/>
            <person name="Capewell P."/>
            <person name="MacLeod A."/>
            <person name="Melville S.E."/>
            <person name="Gibson W."/>
            <person name="Barry J.D."/>
            <person name="Berriman M."/>
            <person name="Hertz-Fowler C."/>
        </authorList>
    </citation>
    <scope>NUCLEOTIDE SEQUENCE [LARGE SCALE GENOMIC DNA]</scope>
    <source>
        <strain evidence="2">MHOM/CI/86/DAL972</strain>
    </source>
</reference>
<evidence type="ECO:0000313" key="2">
    <source>
        <dbReference type="Proteomes" id="UP000002316"/>
    </source>
</evidence>
<gene>
    <name evidence="1" type="ORF">TbgDal_I2540</name>
</gene>
<protein>
    <submittedName>
        <fullName evidence="1">Uncharacterized protein</fullName>
    </submittedName>
</protein>
<dbReference type="Proteomes" id="UP000002316">
    <property type="component" value="Chromosome 1"/>
</dbReference>
<organism evidence="1 2">
    <name type="scientific">Trypanosoma brucei gambiense (strain MHOM/CI/86/DAL972)</name>
    <dbReference type="NCBI Taxonomy" id="679716"/>
    <lineage>
        <taxon>Eukaryota</taxon>
        <taxon>Discoba</taxon>
        <taxon>Euglenozoa</taxon>
        <taxon>Kinetoplastea</taxon>
        <taxon>Metakinetoplastina</taxon>
        <taxon>Trypanosomatida</taxon>
        <taxon>Trypanosomatidae</taxon>
        <taxon>Trypanosoma</taxon>
    </lineage>
</organism>
<name>C9ZIU8_TRYB9</name>
<accession>C9ZIU8</accession>
<dbReference type="GeneID" id="23858338"/>
<dbReference type="KEGG" id="tbg:TbgDal_I2540"/>
<sequence>MMQINLIMTRGGGKTRWIENDIYIYIYIYICRMICVCIGGRELQGEQIIRMHVFFFLSVLWRGEKETNKVLGTRGRGVSSLVSYCFLFFRP</sequence>
<evidence type="ECO:0000313" key="1">
    <source>
        <dbReference type="EMBL" id="CBH09090.1"/>
    </source>
</evidence>
<dbReference type="EMBL" id="FN554964">
    <property type="protein sequence ID" value="CBH09090.1"/>
    <property type="molecule type" value="Genomic_DNA"/>
</dbReference>
<dbReference type="RefSeq" id="XP_011771531.1">
    <property type="nucleotide sequence ID" value="XM_011773229.1"/>
</dbReference>
<dbReference type="AlphaFoldDB" id="C9ZIU8"/>
<proteinExistence type="predicted"/>